<organism evidence="3 4">
    <name type="scientific">Penaeus vannamei</name>
    <name type="common">Whiteleg shrimp</name>
    <name type="synonym">Litopenaeus vannamei</name>
    <dbReference type="NCBI Taxonomy" id="6689"/>
    <lineage>
        <taxon>Eukaryota</taxon>
        <taxon>Metazoa</taxon>
        <taxon>Ecdysozoa</taxon>
        <taxon>Arthropoda</taxon>
        <taxon>Crustacea</taxon>
        <taxon>Multicrustacea</taxon>
        <taxon>Malacostraca</taxon>
        <taxon>Eumalacostraca</taxon>
        <taxon>Eucarida</taxon>
        <taxon>Decapoda</taxon>
        <taxon>Dendrobranchiata</taxon>
        <taxon>Penaeoidea</taxon>
        <taxon>Penaeidae</taxon>
        <taxon>Penaeus</taxon>
    </lineage>
</organism>
<evidence type="ECO:0000256" key="1">
    <source>
        <dbReference type="SAM" id="MobiDB-lite"/>
    </source>
</evidence>
<keyword evidence="4" id="KW-1185">Reference proteome</keyword>
<keyword evidence="2" id="KW-0732">Signal</keyword>
<reference evidence="3 4" key="2">
    <citation type="submission" date="2019-01" db="EMBL/GenBank/DDBJ databases">
        <title>The decoding of complex shrimp genome reveals the adaptation for benthos swimmer, frequently molting mechanism and breeding impact on genome.</title>
        <authorList>
            <person name="Sun Y."/>
            <person name="Gao Y."/>
            <person name="Yu Y."/>
        </authorList>
    </citation>
    <scope>NUCLEOTIDE SEQUENCE [LARGE SCALE GENOMIC DNA]</scope>
    <source>
        <tissue evidence="3">Muscle</tissue>
    </source>
</reference>
<evidence type="ECO:0000313" key="3">
    <source>
        <dbReference type="EMBL" id="ROT67527.1"/>
    </source>
</evidence>
<name>A0A423STL7_PENVA</name>
<feature type="chain" id="PRO_5019029218" evidence="2">
    <location>
        <begin position="35"/>
        <end position="458"/>
    </location>
</feature>
<proteinExistence type="predicted"/>
<sequence length="458" mass="49852">MTSKAERVSRVHDPVRLLAILLTCLLLSPTPSRATYPGTPSLLSYSLSKSPVRLSYSSDSLSHLNCPLRIHTLHHSHPCLLPSSPIPSPFTPLSLVHPQPSFSLFRLLFSIDPHFFHAFFYFLSFHTSPLCRLPHATSPTFYPSTRPSPTLYPSLPLSCPNRHPFPIPPSIHPYLPSPPCLSPISYLPSIYSFPSSTPWSSSFLSPSTPWSSSFLSPSIPANPLPFPPSIHLHPPAIHHPYLPVSYPLVLPFPPPILSPFPSPLVPPVNPPSPTPFHFSPLPLPSPTPWSSPFPHPLPILSPFPSPLLPPAISLPHPLAILSPPPSRTTGHPLLLPLPILSPFPSPSPTPWSFPFSSPLPYPPAHPPLPPPLQRGPELLAQSPTCEVAPDPSGGVGSKPNRMRSSSRNSVKRIRRDLSVLTIAGDGGAGGGDLIRELCLEYTASRRDSIEETPLNRFP</sequence>
<dbReference type="AlphaFoldDB" id="A0A423STL7"/>
<feature type="region of interest" description="Disordered" evidence="1">
    <location>
        <begin position="383"/>
        <end position="410"/>
    </location>
</feature>
<evidence type="ECO:0000313" key="4">
    <source>
        <dbReference type="Proteomes" id="UP000283509"/>
    </source>
</evidence>
<accession>A0A423STL7</accession>
<dbReference type="EMBL" id="QCYY01002804">
    <property type="protein sequence ID" value="ROT67527.1"/>
    <property type="molecule type" value="Genomic_DNA"/>
</dbReference>
<comment type="caution">
    <text evidence="3">The sequence shown here is derived from an EMBL/GenBank/DDBJ whole genome shotgun (WGS) entry which is preliminary data.</text>
</comment>
<evidence type="ECO:0000256" key="2">
    <source>
        <dbReference type="SAM" id="SignalP"/>
    </source>
</evidence>
<dbReference type="PRINTS" id="PR01217">
    <property type="entry name" value="PRICHEXTENSN"/>
</dbReference>
<dbReference type="Proteomes" id="UP000283509">
    <property type="component" value="Unassembled WGS sequence"/>
</dbReference>
<protein>
    <submittedName>
        <fullName evidence="3">Uncharacterized protein</fullName>
    </submittedName>
</protein>
<reference evidence="3 4" key="1">
    <citation type="submission" date="2018-04" db="EMBL/GenBank/DDBJ databases">
        <authorList>
            <person name="Zhang X."/>
            <person name="Yuan J."/>
            <person name="Li F."/>
            <person name="Xiang J."/>
        </authorList>
    </citation>
    <scope>NUCLEOTIDE SEQUENCE [LARGE SCALE GENOMIC DNA]</scope>
    <source>
        <tissue evidence="3">Muscle</tissue>
    </source>
</reference>
<feature type="signal peptide" evidence="2">
    <location>
        <begin position="1"/>
        <end position="34"/>
    </location>
</feature>
<gene>
    <name evidence="3" type="ORF">C7M84_014391</name>
</gene>